<dbReference type="EMBL" id="AP019307">
    <property type="protein sequence ID" value="BBH16243.1"/>
    <property type="molecule type" value="Genomic_DNA"/>
</dbReference>
<dbReference type="Pfam" id="PF03061">
    <property type="entry name" value="4HBT"/>
    <property type="match status" value="1"/>
</dbReference>
<evidence type="ECO:0000256" key="1">
    <source>
        <dbReference type="ARBA" id="ARBA00008324"/>
    </source>
</evidence>
<dbReference type="SUPFAM" id="SSF54637">
    <property type="entry name" value="Thioesterase/thiol ester dehydrase-isomerase"/>
    <property type="match status" value="1"/>
</dbReference>
<keyword evidence="5" id="KW-1185">Reference proteome</keyword>
<reference evidence="4 5" key="1">
    <citation type="submission" date="2018-11" db="EMBL/GenBank/DDBJ databases">
        <title>Complete genome sequence of Nocardioides baekrokdamisoli strain KCTC 39748.</title>
        <authorList>
            <person name="Kang S.W."/>
            <person name="Lee K.C."/>
            <person name="Kim K.K."/>
            <person name="Kim J.S."/>
            <person name="Kim D.S."/>
            <person name="Ko S.H."/>
            <person name="Yang S.H."/>
            <person name="Shin Y.K."/>
            <person name="Lee J.S."/>
        </authorList>
    </citation>
    <scope>NUCLEOTIDE SEQUENCE [LARGE SCALE GENOMIC DNA]</scope>
    <source>
        <strain evidence="4 5">KCTC 39748</strain>
    </source>
</reference>
<comment type="similarity">
    <text evidence="1">Belongs to the thioesterase PaaI family.</text>
</comment>
<feature type="domain" description="Thioesterase" evidence="3">
    <location>
        <begin position="54"/>
        <end position="132"/>
    </location>
</feature>
<dbReference type="Gene3D" id="3.10.129.10">
    <property type="entry name" value="Hotdog Thioesterase"/>
    <property type="match status" value="1"/>
</dbReference>
<evidence type="ECO:0000313" key="4">
    <source>
        <dbReference type="EMBL" id="BBH16243.1"/>
    </source>
</evidence>
<dbReference type="InterPro" id="IPR029069">
    <property type="entry name" value="HotDog_dom_sf"/>
</dbReference>
<organism evidence="4 5">
    <name type="scientific">Nocardioides baekrokdamisoli</name>
    <dbReference type="NCBI Taxonomy" id="1804624"/>
    <lineage>
        <taxon>Bacteria</taxon>
        <taxon>Bacillati</taxon>
        <taxon>Actinomycetota</taxon>
        <taxon>Actinomycetes</taxon>
        <taxon>Propionibacteriales</taxon>
        <taxon>Nocardioidaceae</taxon>
        <taxon>Nocardioides</taxon>
    </lineage>
</organism>
<evidence type="ECO:0000259" key="3">
    <source>
        <dbReference type="Pfam" id="PF03061"/>
    </source>
</evidence>
<dbReference type="GO" id="GO:0005829">
    <property type="term" value="C:cytosol"/>
    <property type="evidence" value="ECO:0007669"/>
    <property type="project" value="TreeGrafter"/>
</dbReference>
<dbReference type="GO" id="GO:0061522">
    <property type="term" value="F:1,4-dihydroxy-2-naphthoyl-CoA thioesterase activity"/>
    <property type="evidence" value="ECO:0007669"/>
    <property type="project" value="TreeGrafter"/>
</dbReference>
<dbReference type="PANTHER" id="PTHR43240">
    <property type="entry name" value="1,4-DIHYDROXY-2-NAPHTHOYL-COA THIOESTERASE 1"/>
    <property type="match status" value="1"/>
</dbReference>
<name>A0A3G9IVC9_9ACTN</name>
<dbReference type="CDD" id="cd03443">
    <property type="entry name" value="PaaI_thioesterase"/>
    <property type="match status" value="1"/>
</dbReference>
<evidence type="ECO:0000313" key="5">
    <source>
        <dbReference type="Proteomes" id="UP000271573"/>
    </source>
</evidence>
<sequence>MSDTNDTSIPVEEFLKHMPYGMGGMNEKLGVELLYISAERVEGRMPVAGNEQPMGLLHGGASIALAETLGSVGSAIHAMANGGVAVGVDINATHHRAATSGYVHAVATAIHRGRTSAAYEIVITNDEGKRVCTSRITCAIVPADRFA</sequence>
<evidence type="ECO:0000256" key="2">
    <source>
        <dbReference type="ARBA" id="ARBA00022801"/>
    </source>
</evidence>
<gene>
    <name evidence="4" type="ORF">Back2_05300</name>
</gene>
<dbReference type="PANTHER" id="PTHR43240:SF5">
    <property type="entry name" value="1,4-DIHYDROXY-2-NAPHTHOYL-COA THIOESTERASE 1"/>
    <property type="match status" value="1"/>
</dbReference>
<protein>
    <recommendedName>
        <fullName evidence="3">Thioesterase domain-containing protein</fullName>
    </recommendedName>
</protein>
<proteinExistence type="inferred from homology"/>
<dbReference type="NCBIfam" id="TIGR00369">
    <property type="entry name" value="unchar_dom_1"/>
    <property type="match status" value="1"/>
</dbReference>
<keyword evidence="2" id="KW-0378">Hydrolase</keyword>
<accession>A0A3G9IVC9</accession>
<dbReference type="AlphaFoldDB" id="A0A3G9IVC9"/>
<dbReference type="KEGG" id="nbe:Back2_05300"/>
<dbReference type="Proteomes" id="UP000271573">
    <property type="component" value="Chromosome"/>
</dbReference>
<dbReference type="InterPro" id="IPR003736">
    <property type="entry name" value="PAAI_dom"/>
</dbReference>
<dbReference type="InterPro" id="IPR006683">
    <property type="entry name" value="Thioestr_dom"/>
</dbReference>
<dbReference type="OrthoDB" id="9798208at2"/>
<dbReference type="RefSeq" id="WP_125566513.1">
    <property type="nucleotide sequence ID" value="NZ_AP019307.1"/>
</dbReference>